<keyword evidence="7" id="KW-0496">Mitochondrion</keyword>
<keyword evidence="4 10" id="KW-0812">Transmembrane</keyword>
<comment type="similarity">
    <text evidence="2">Belongs to the COX16 family.</text>
</comment>
<name>A0ABD1DUG1_CULPP</name>
<evidence type="ECO:0000256" key="4">
    <source>
        <dbReference type="ARBA" id="ARBA00022692"/>
    </source>
</evidence>
<evidence type="ECO:0000256" key="10">
    <source>
        <dbReference type="SAM" id="Phobius"/>
    </source>
</evidence>
<dbReference type="EMBL" id="JBEHCU010001695">
    <property type="protein sequence ID" value="KAL1403359.1"/>
    <property type="molecule type" value="Genomic_DNA"/>
</dbReference>
<evidence type="ECO:0000256" key="7">
    <source>
        <dbReference type="ARBA" id="ARBA00023128"/>
    </source>
</evidence>
<dbReference type="PANTHER" id="PTHR17130:SF14">
    <property type="entry name" value="CYTOCHROME C OXIDASE ASSEMBLY PROTEIN COX16 HOMOLOG, MITOCHONDRIAL"/>
    <property type="match status" value="1"/>
</dbReference>
<evidence type="ECO:0000256" key="2">
    <source>
        <dbReference type="ARBA" id="ARBA00008370"/>
    </source>
</evidence>
<evidence type="ECO:0000313" key="11">
    <source>
        <dbReference type="EMBL" id="KAL1403359.1"/>
    </source>
</evidence>
<evidence type="ECO:0000256" key="9">
    <source>
        <dbReference type="SAM" id="MobiDB-lite"/>
    </source>
</evidence>
<reference evidence="11 12" key="1">
    <citation type="submission" date="2024-05" db="EMBL/GenBank/DDBJ databases">
        <title>Culex pipiens pipiens assembly and annotation.</title>
        <authorList>
            <person name="Alout H."/>
            <person name="Durand T."/>
        </authorList>
    </citation>
    <scope>NUCLEOTIDE SEQUENCE [LARGE SCALE GENOMIC DNA]</scope>
    <source>
        <strain evidence="11">HA-2024</strain>
        <tissue evidence="11">Whole body</tissue>
    </source>
</reference>
<evidence type="ECO:0000256" key="5">
    <source>
        <dbReference type="ARBA" id="ARBA00022792"/>
    </source>
</evidence>
<dbReference type="AlphaFoldDB" id="A0ABD1DUG1"/>
<gene>
    <name evidence="11" type="ORF">pipiens_005708</name>
</gene>
<organism evidence="11 12">
    <name type="scientific">Culex pipiens pipiens</name>
    <name type="common">Northern house mosquito</name>
    <dbReference type="NCBI Taxonomy" id="38569"/>
    <lineage>
        <taxon>Eukaryota</taxon>
        <taxon>Metazoa</taxon>
        <taxon>Ecdysozoa</taxon>
        <taxon>Arthropoda</taxon>
        <taxon>Hexapoda</taxon>
        <taxon>Insecta</taxon>
        <taxon>Pterygota</taxon>
        <taxon>Neoptera</taxon>
        <taxon>Endopterygota</taxon>
        <taxon>Diptera</taxon>
        <taxon>Nematocera</taxon>
        <taxon>Culicoidea</taxon>
        <taxon>Culicidae</taxon>
        <taxon>Culicinae</taxon>
        <taxon>Culicini</taxon>
        <taxon>Culex</taxon>
        <taxon>Culex</taxon>
    </lineage>
</organism>
<accession>A0ABD1DUG1</accession>
<dbReference type="PANTHER" id="PTHR17130">
    <property type="entry name" value="MITOCHONDRIAL OUTER MEMBRANE PROTEIN 25"/>
    <property type="match status" value="1"/>
</dbReference>
<dbReference type="Pfam" id="PF14138">
    <property type="entry name" value="COX16"/>
    <property type="match status" value="1"/>
</dbReference>
<comment type="subcellular location">
    <subcellularLocation>
        <location evidence="1">Mitochondrion inner membrane</location>
        <topology evidence="1">Single-pass membrane protein</topology>
    </subcellularLocation>
</comment>
<dbReference type="Proteomes" id="UP001562425">
    <property type="component" value="Unassembled WGS sequence"/>
</dbReference>
<keyword evidence="5" id="KW-0999">Mitochondrion inner membrane</keyword>
<evidence type="ECO:0000256" key="6">
    <source>
        <dbReference type="ARBA" id="ARBA00022989"/>
    </source>
</evidence>
<keyword evidence="6 10" id="KW-1133">Transmembrane helix</keyword>
<dbReference type="GO" id="GO:0005743">
    <property type="term" value="C:mitochondrial inner membrane"/>
    <property type="evidence" value="ECO:0007669"/>
    <property type="project" value="UniProtKB-SubCell"/>
</dbReference>
<feature type="region of interest" description="Disordered" evidence="9">
    <location>
        <begin position="110"/>
        <end position="129"/>
    </location>
</feature>
<protein>
    <recommendedName>
        <fullName evidence="3">Cytochrome c oxidase assembly protein COX16 homolog, mitochondrial</fullName>
    </recommendedName>
</protein>
<proteinExistence type="inferred from homology"/>
<sequence length="129" mass="15194">MLLNNRQIVWFLVYHYLKKNSKMNSFQSKLQRYTNRKFFRYGVPFLLLMVGGSFGLKQFAQLRYTFSKKGTLTPEEAQRFGLDMKKPEDVTLETEFEKIKTIDIDNWQPVRGPRPWEDETLAGAKPAGH</sequence>
<comment type="caution">
    <text evidence="11">The sequence shown here is derived from an EMBL/GenBank/DDBJ whole genome shotgun (WGS) entry which is preliminary data.</text>
</comment>
<feature type="transmembrane region" description="Helical" evidence="10">
    <location>
        <begin position="38"/>
        <end position="56"/>
    </location>
</feature>
<keyword evidence="8 10" id="KW-0472">Membrane</keyword>
<dbReference type="InterPro" id="IPR020164">
    <property type="entry name" value="Cyt_c_Oxase_assmbl_COX16"/>
</dbReference>
<keyword evidence="12" id="KW-1185">Reference proteome</keyword>
<evidence type="ECO:0000313" key="12">
    <source>
        <dbReference type="Proteomes" id="UP001562425"/>
    </source>
</evidence>
<evidence type="ECO:0000256" key="1">
    <source>
        <dbReference type="ARBA" id="ARBA00004434"/>
    </source>
</evidence>
<evidence type="ECO:0000256" key="8">
    <source>
        <dbReference type="ARBA" id="ARBA00023136"/>
    </source>
</evidence>
<evidence type="ECO:0000256" key="3">
    <source>
        <dbReference type="ARBA" id="ARBA00021814"/>
    </source>
</evidence>